<dbReference type="PANTHER" id="PTHR34055:SF7">
    <property type="entry name" value="NEUROFILAMENT MEDIUM POLYPEPTIDE-LIKE"/>
    <property type="match status" value="1"/>
</dbReference>
<evidence type="ECO:0000313" key="3">
    <source>
        <dbReference type="RefSeq" id="XP_011078844.1"/>
    </source>
</evidence>
<feature type="region of interest" description="Disordered" evidence="1">
    <location>
        <begin position="1"/>
        <end position="140"/>
    </location>
</feature>
<dbReference type="Proteomes" id="UP000504604">
    <property type="component" value="Linkage group LG5"/>
</dbReference>
<dbReference type="Gramene" id="SIN_1023564.t">
    <property type="protein sequence ID" value="SIN_1023564.t.cds1"/>
    <property type="gene ID" value="SIN_1023564"/>
</dbReference>
<feature type="compositionally biased region" description="Basic residues" evidence="1">
    <location>
        <begin position="1"/>
        <end position="12"/>
    </location>
</feature>
<gene>
    <name evidence="3" type="primary">LOC105162505</name>
</gene>
<proteinExistence type="predicted"/>
<feature type="compositionally biased region" description="Basic and acidic residues" evidence="1">
    <location>
        <begin position="131"/>
        <end position="140"/>
    </location>
</feature>
<dbReference type="InParanoid" id="A0A6I9T6M5"/>
<reference evidence="3" key="1">
    <citation type="submission" date="2025-08" db="UniProtKB">
        <authorList>
            <consortium name="RefSeq"/>
        </authorList>
    </citation>
    <scope>IDENTIFICATION</scope>
</reference>
<name>A0A6I9T6M5_SESIN</name>
<dbReference type="GeneID" id="105162505"/>
<dbReference type="AlphaFoldDB" id="A0A6I9T6M5"/>
<feature type="compositionally biased region" description="Basic and acidic residues" evidence="1">
    <location>
        <begin position="16"/>
        <end position="29"/>
    </location>
</feature>
<keyword evidence="2" id="KW-1185">Reference proteome</keyword>
<dbReference type="RefSeq" id="XP_011078844.1">
    <property type="nucleotide sequence ID" value="XM_011080542.2"/>
</dbReference>
<sequence length="140" mass="15434">MGRGRGKGKKKSATAARDDTGSGEDEKLPIRRRGRPQKPMKGEIEEEDGVDKIEDEDNDVEDNKSSVLSKSGKNQSVMENGRKRKRPSMTKDSTDSVPEENGMGTKTNASVLIKSVGYRQNGSRRKNKPRRAAEVGVECK</sequence>
<accession>A0A6I9T6M5</accession>
<dbReference type="FunCoup" id="A0A6I9T6M5">
    <property type="interactions" value="1988"/>
</dbReference>
<dbReference type="PANTHER" id="PTHR34055">
    <property type="entry name" value="OS09G0491596 PROTEIN"/>
    <property type="match status" value="1"/>
</dbReference>
<feature type="compositionally biased region" description="Polar residues" evidence="1">
    <location>
        <begin position="65"/>
        <end position="78"/>
    </location>
</feature>
<feature type="compositionally biased region" description="Acidic residues" evidence="1">
    <location>
        <begin position="44"/>
        <end position="60"/>
    </location>
</feature>
<dbReference type="OrthoDB" id="693270at2759"/>
<evidence type="ECO:0000256" key="1">
    <source>
        <dbReference type="SAM" id="MobiDB-lite"/>
    </source>
</evidence>
<protein>
    <submittedName>
        <fullName evidence="3">Uncharacterized protein LOC105162505</fullName>
    </submittedName>
</protein>
<dbReference type="KEGG" id="sind:105162505"/>
<evidence type="ECO:0000313" key="2">
    <source>
        <dbReference type="Proteomes" id="UP000504604"/>
    </source>
</evidence>
<organism evidence="2 3">
    <name type="scientific">Sesamum indicum</name>
    <name type="common">Oriental sesame</name>
    <name type="synonym">Sesamum orientale</name>
    <dbReference type="NCBI Taxonomy" id="4182"/>
    <lineage>
        <taxon>Eukaryota</taxon>
        <taxon>Viridiplantae</taxon>
        <taxon>Streptophyta</taxon>
        <taxon>Embryophyta</taxon>
        <taxon>Tracheophyta</taxon>
        <taxon>Spermatophyta</taxon>
        <taxon>Magnoliopsida</taxon>
        <taxon>eudicotyledons</taxon>
        <taxon>Gunneridae</taxon>
        <taxon>Pentapetalae</taxon>
        <taxon>asterids</taxon>
        <taxon>lamiids</taxon>
        <taxon>Lamiales</taxon>
        <taxon>Pedaliaceae</taxon>
        <taxon>Sesamum</taxon>
    </lineage>
</organism>